<evidence type="ECO:0008006" key="4">
    <source>
        <dbReference type="Google" id="ProtNLM"/>
    </source>
</evidence>
<name>A0A0D3GYG7_9ORYZ</name>
<reference evidence="2" key="2">
    <citation type="submission" date="2015-03" db="UniProtKB">
        <authorList>
            <consortium name="EnsemblPlants"/>
        </authorList>
    </citation>
    <scope>IDENTIFICATION</scope>
</reference>
<sequence length="65" mass="7634">MSSFLKFGLSLISIALSSCSRWQQELGPAYLSTKRHYVFRRQQRGRRWRQGGVAGEDRVVMERRC</sequence>
<evidence type="ECO:0000256" key="1">
    <source>
        <dbReference type="SAM" id="SignalP"/>
    </source>
</evidence>
<feature type="signal peptide" evidence="1">
    <location>
        <begin position="1"/>
        <end position="19"/>
    </location>
</feature>
<dbReference type="Proteomes" id="UP000026960">
    <property type="component" value="Chromosome 8"/>
</dbReference>
<organism evidence="2">
    <name type="scientific">Oryza barthii</name>
    <dbReference type="NCBI Taxonomy" id="65489"/>
    <lineage>
        <taxon>Eukaryota</taxon>
        <taxon>Viridiplantae</taxon>
        <taxon>Streptophyta</taxon>
        <taxon>Embryophyta</taxon>
        <taxon>Tracheophyta</taxon>
        <taxon>Spermatophyta</taxon>
        <taxon>Magnoliopsida</taxon>
        <taxon>Liliopsida</taxon>
        <taxon>Poales</taxon>
        <taxon>Poaceae</taxon>
        <taxon>BOP clade</taxon>
        <taxon>Oryzoideae</taxon>
        <taxon>Oryzeae</taxon>
        <taxon>Oryzinae</taxon>
        <taxon>Oryza</taxon>
    </lineage>
</organism>
<keyword evidence="3" id="KW-1185">Reference proteome</keyword>
<dbReference type="AlphaFoldDB" id="A0A0D3GYG7"/>
<accession>A0A0D3GYG7</accession>
<keyword evidence="1" id="KW-0732">Signal</keyword>
<dbReference type="PaxDb" id="65489-OBART08G09130.1"/>
<dbReference type="EnsemblPlants" id="OBART08G09130.1">
    <property type="protein sequence ID" value="OBART08G09130.1"/>
    <property type="gene ID" value="OBART08G09130"/>
</dbReference>
<dbReference type="HOGENOM" id="CLU_2853295_0_0_1"/>
<evidence type="ECO:0000313" key="3">
    <source>
        <dbReference type="Proteomes" id="UP000026960"/>
    </source>
</evidence>
<dbReference type="Gramene" id="OBART08G09130.1">
    <property type="protein sequence ID" value="OBART08G09130.1"/>
    <property type="gene ID" value="OBART08G09130"/>
</dbReference>
<protein>
    <recommendedName>
        <fullName evidence="4">Secreted protein</fullName>
    </recommendedName>
</protein>
<reference evidence="2" key="1">
    <citation type="journal article" date="2009" name="Rice">
        <title>De Novo Next Generation Sequencing of Plant Genomes.</title>
        <authorList>
            <person name="Rounsley S."/>
            <person name="Marri P.R."/>
            <person name="Yu Y."/>
            <person name="He R."/>
            <person name="Sisneros N."/>
            <person name="Goicoechea J.L."/>
            <person name="Lee S.J."/>
            <person name="Angelova A."/>
            <person name="Kudrna D."/>
            <person name="Luo M."/>
            <person name="Affourtit J."/>
            <person name="Desany B."/>
            <person name="Knight J."/>
            <person name="Niazi F."/>
            <person name="Egholm M."/>
            <person name="Wing R.A."/>
        </authorList>
    </citation>
    <scope>NUCLEOTIDE SEQUENCE [LARGE SCALE GENOMIC DNA]</scope>
    <source>
        <strain evidence="2">cv. IRGC 105608</strain>
    </source>
</reference>
<evidence type="ECO:0000313" key="2">
    <source>
        <dbReference type="EnsemblPlants" id="OBART08G09130.1"/>
    </source>
</evidence>
<proteinExistence type="predicted"/>
<feature type="chain" id="PRO_5002263001" description="Secreted protein" evidence="1">
    <location>
        <begin position="20"/>
        <end position="65"/>
    </location>
</feature>
<dbReference type="PROSITE" id="PS51257">
    <property type="entry name" value="PROKAR_LIPOPROTEIN"/>
    <property type="match status" value="1"/>
</dbReference>